<dbReference type="PIRSF" id="PIRSF006078">
    <property type="entry name" value="GlxK"/>
    <property type="match status" value="1"/>
</dbReference>
<evidence type="ECO:0000256" key="2">
    <source>
        <dbReference type="ARBA" id="ARBA00022679"/>
    </source>
</evidence>
<dbReference type="EC" id="2.7.1.31" evidence="5"/>
<dbReference type="RefSeq" id="WP_154864722.1">
    <property type="nucleotide sequence ID" value="NZ_CABHNJ010000029.1"/>
</dbReference>
<gene>
    <name evidence="5" type="primary">glxK</name>
    <name evidence="5" type="ORF">SSSS39_01758</name>
</gene>
<organism evidence="5 6">
    <name type="scientific">Streptococcus vestibularis</name>
    <dbReference type="NCBI Taxonomy" id="1343"/>
    <lineage>
        <taxon>Bacteria</taxon>
        <taxon>Bacillati</taxon>
        <taxon>Bacillota</taxon>
        <taxon>Bacilli</taxon>
        <taxon>Lactobacillales</taxon>
        <taxon>Streptococcaceae</taxon>
        <taxon>Streptococcus</taxon>
    </lineage>
</organism>
<dbReference type="GO" id="GO:0008887">
    <property type="term" value="F:glycerate kinase activity"/>
    <property type="evidence" value="ECO:0007669"/>
    <property type="project" value="UniProtKB-UniRule"/>
</dbReference>
<reference evidence="5 6" key="1">
    <citation type="submission" date="2019-07" db="EMBL/GenBank/DDBJ databases">
        <authorList>
            <person name="Hibberd C M."/>
            <person name="Gehrig L. J."/>
            <person name="Chang H.-W."/>
            <person name="Venkatesh S."/>
        </authorList>
    </citation>
    <scope>NUCLEOTIDE SEQUENCE [LARGE SCALE GENOMIC DNA]</scope>
    <source>
        <strain evidence="5">Streptococcus_salivarius_SS_Bg39</strain>
    </source>
</reference>
<dbReference type="PANTHER" id="PTHR21599">
    <property type="entry name" value="GLYCERATE KINASE"/>
    <property type="match status" value="1"/>
</dbReference>
<dbReference type="Pfam" id="PF02595">
    <property type="entry name" value="Gly_kinase"/>
    <property type="match status" value="1"/>
</dbReference>
<name>A0A564TFZ0_STRVE</name>
<dbReference type="NCBIfam" id="TIGR00045">
    <property type="entry name" value="glycerate kinase"/>
    <property type="match status" value="1"/>
</dbReference>
<evidence type="ECO:0000256" key="3">
    <source>
        <dbReference type="ARBA" id="ARBA00022777"/>
    </source>
</evidence>
<keyword evidence="3 4" id="KW-0418">Kinase</keyword>
<protein>
    <submittedName>
        <fullName evidence="5">Glycerate kinase</fullName>
        <ecNumber evidence="5">2.7.1.31</ecNumber>
    </submittedName>
</protein>
<dbReference type="GO" id="GO:0031388">
    <property type="term" value="P:organic acid phosphorylation"/>
    <property type="evidence" value="ECO:0007669"/>
    <property type="project" value="UniProtKB-UniRule"/>
</dbReference>
<dbReference type="Gene3D" id="3.40.50.10350">
    <property type="entry name" value="Glycerate kinase, domain 1"/>
    <property type="match status" value="1"/>
</dbReference>
<dbReference type="Proteomes" id="UP000380217">
    <property type="component" value="Unassembled WGS sequence"/>
</dbReference>
<evidence type="ECO:0000256" key="1">
    <source>
        <dbReference type="ARBA" id="ARBA00006284"/>
    </source>
</evidence>
<comment type="similarity">
    <text evidence="1 4">Belongs to the glycerate kinase type-1 family.</text>
</comment>
<evidence type="ECO:0000256" key="4">
    <source>
        <dbReference type="PIRNR" id="PIRNR006078"/>
    </source>
</evidence>
<dbReference type="PANTHER" id="PTHR21599:SF0">
    <property type="entry name" value="GLYCERATE KINASE"/>
    <property type="match status" value="1"/>
</dbReference>
<dbReference type="EMBL" id="CABHNJ010000029">
    <property type="protein sequence ID" value="VUX06196.1"/>
    <property type="molecule type" value="Genomic_DNA"/>
</dbReference>
<sequence length="371" mass="38883">MRILIAPDSFKESLSAKDVALALKSGFEKALPDAEFDLMPIGDGGEGTLDALAENLNLEKKSIEISHAYTSDGSVSFASNGQTAVFEMAAICGLEHIPKDKRNPLCITTQGVGELIVHLVQSGIRDFIIGVGGSATNDGGIGMAYGLGYRFYDSEGQELDPIGANLGLNKKVSSKNKVDLSGVTIRLITDVDNPLCGPHGATYIFGEQKGLFPSQFKKVDQDMAQFYQGFAPEVPKLAGSGAGGGMAAGLVAFADAEVKSGIDFVLDCVDFDQRVKSADLVIVGEGRLDSQSLSGKAPVGVARRTPSAIPVIAICGSLKDDLPDFPVAGISAAFPIIGQVADLDQVLSTAKENLYRTGLNIGNLIKLSKTL</sequence>
<dbReference type="InterPro" id="IPR018193">
    <property type="entry name" value="Glyc_kinase_flavodox-like_fold"/>
</dbReference>
<dbReference type="InterPro" id="IPR018197">
    <property type="entry name" value="Glycerate_kinase_RE-like"/>
</dbReference>
<evidence type="ECO:0000313" key="6">
    <source>
        <dbReference type="Proteomes" id="UP000380217"/>
    </source>
</evidence>
<accession>A0A564TFZ0</accession>
<dbReference type="InterPro" id="IPR004381">
    <property type="entry name" value="Glycerate_kinase"/>
</dbReference>
<dbReference type="Gene3D" id="3.90.1510.10">
    <property type="entry name" value="Glycerate kinase, domain 2"/>
    <property type="match status" value="1"/>
</dbReference>
<dbReference type="SUPFAM" id="SSF110738">
    <property type="entry name" value="Glycerate kinase I"/>
    <property type="match status" value="1"/>
</dbReference>
<dbReference type="AlphaFoldDB" id="A0A564TFZ0"/>
<dbReference type="InterPro" id="IPR036129">
    <property type="entry name" value="Glycerate_kinase_sf"/>
</dbReference>
<evidence type="ECO:0000313" key="5">
    <source>
        <dbReference type="EMBL" id="VUX06196.1"/>
    </source>
</evidence>
<proteinExistence type="inferred from homology"/>
<keyword evidence="2 4" id="KW-0808">Transferase</keyword>